<reference evidence="10 11" key="1">
    <citation type="submission" date="2016-10" db="EMBL/GenBank/DDBJ databases">
        <authorList>
            <person name="de Groot N.N."/>
        </authorList>
    </citation>
    <scope>NUCLEOTIDE SEQUENCE [LARGE SCALE GENOMIC DNA]</scope>
    <source>
        <strain evidence="10 11">CGMCC 1.6133</strain>
    </source>
</reference>
<evidence type="ECO:0000256" key="3">
    <source>
        <dbReference type="ARBA" id="ARBA00022448"/>
    </source>
</evidence>
<dbReference type="PIRSF" id="PIRSF028784">
    <property type="entry name" value="MrpF"/>
    <property type="match status" value="1"/>
</dbReference>
<dbReference type="RefSeq" id="WP_089684886.1">
    <property type="nucleotide sequence ID" value="NZ_FNES01000005.1"/>
</dbReference>
<comment type="similarity">
    <text evidence="2 8">Belongs to the CPA3 antiporters (TC 2.A.63) subunit F family.</text>
</comment>
<keyword evidence="7 8" id="KW-0472">Membrane</keyword>
<name>A0A1G8U9U5_9GAMM</name>
<organism evidence="10 11">
    <name type="scientific">Billgrantia gudaonensis</name>
    <dbReference type="NCBI Taxonomy" id="376427"/>
    <lineage>
        <taxon>Bacteria</taxon>
        <taxon>Pseudomonadati</taxon>
        <taxon>Pseudomonadota</taxon>
        <taxon>Gammaproteobacteria</taxon>
        <taxon>Oceanospirillales</taxon>
        <taxon>Halomonadaceae</taxon>
        <taxon>Billgrantia</taxon>
    </lineage>
</organism>
<proteinExistence type="inferred from homology"/>
<keyword evidence="8" id="KW-0406">Ion transport</keyword>
<keyword evidence="11" id="KW-1185">Reference proteome</keyword>
<feature type="transmembrane region" description="Helical" evidence="9">
    <location>
        <begin position="34"/>
        <end position="54"/>
    </location>
</feature>
<keyword evidence="5 9" id="KW-0812">Transmembrane</keyword>
<evidence type="ECO:0000256" key="4">
    <source>
        <dbReference type="ARBA" id="ARBA00022475"/>
    </source>
</evidence>
<dbReference type="EMBL" id="FNES01000005">
    <property type="protein sequence ID" value="SDJ49760.1"/>
    <property type="molecule type" value="Genomic_DNA"/>
</dbReference>
<sequence length="89" mass="9877">MLDTALWISLTLIVMAMAMNVYRLAVGPDVPDRLLALDTLYVNSIALIVLLGLWLNTKTYFEAAILIAMLGFVGTMAICRYLLRGDIIE</sequence>
<evidence type="ECO:0000256" key="6">
    <source>
        <dbReference type="ARBA" id="ARBA00022989"/>
    </source>
</evidence>
<dbReference type="GO" id="GO:0005886">
    <property type="term" value="C:plasma membrane"/>
    <property type="evidence" value="ECO:0007669"/>
    <property type="project" value="UniProtKB-SubCell"/>
</dbReference>
<evidence type="ECO:0000256" key="2">
    <source>
        <dbReference type="ARBA" id="ARBA00009212"/>
    </source>
</evidence>
<gene>
    <name evidence="10" type="ORF">SAMN04487954_10593</name>
</gene>
<dbReference type="PANTHER" id="PTHR34702:SF1">
    <property type="entry name" value="NA(+)_H(+) ANTIPORTER SUBUNIT F"/>
    <property type="match status" value="1"/>
</dbReference>
<dbReference type="NCBIfam" id="NF004812">
    <property type="entry name" value="PRK06161.1"/>
    <property type="match status" value="1"/>
</dbReference>
<dbReference type="Pfam" id="PF04066">
    <property type="entry name" value="MrpF_PhaF"/>
    <property type="match status" value="1"/>
</dbReference>
<evidence type="ECO:0000313" key="11">
    <source>
        <dbReference type="Proteomes" id="UP000198525"/>
    </source>
</evidence>
<feature type="transmembrane region" description="Helical" evidence="9">
    <location>
        <begin position="6"/>
        <end position="22"/>
    </location>
</feature>
<evidence type="ECO:0000256" key="7">
    <source>
        <dbReference type="ARBA" id="ARBA00023136"/>
    </source>
</evidence>
<dbReference type="InterPro" id="IPR007208">
    <property type="entry name" value="MrpF/PhaF-like"/>
</dbReference>
<dbReference type="PANTHER" id="PTHR34702">
    <property type="entry name" value="NA(+)/H(+) ANTIPORTER SUBUNIT F1"/>
    <property type="match status" value="1"/>
</dbReference>
<protein>
    <submittedName>
        <fullName evidence="10">Multicomponent K+:H+ antiporter subunit F</fullName>
    </submittedName>
</protein>
<keyword evidence="4 8" id="KW-1003">Cell membrane</keyword>
<dbReference type="GO" id="GO:0015385">
    <property type="term" value="F:sodium:proton antiporter activity"/>
    <property type="evidence" value="ECO:0007669"/>
    <property type="project" value="TreeGrafter"/>
</dbReference>
<feature type="transmembrane region" description="Helical" evidence="9">
    <location>
        <begin position="60"/>
        <end position="83"/>
    </location>
</feature>
<evidence type="ECO:0000256" key="9">
    <source>
        <dbReference type="SAM" id="Phobius"/>
    </source>
</evidence>
<dbReference type="OrthoDB" id="9800226at2"/>
<comment type="subcellular location">
    <subcellularLocation>
        <location evidence="1 8">Cell membrane</location>
        <topology evidence="1 8">Multi-pass membrane protein</topology>
    </subcellularLocation>
</comment>
<dbReference type="Proteomes" id="UP000198525">
    <property type="component" value="Unassembled WGS sequence"/>
</dbReference>
<keyword evidence="6 9" id="KW-1133">Transmembrane helix</keyword>
<evidence type="ECO:0000256" key="5">
    <source>
        <dbReference type="ARBA" id="ARBA00022692"/>
    </source>
</evidence>
<keyword evidence="3 8" id="KW-0813">Transport</keyword>
<dbReference type="AlphaFoldDB" id="A0A1G8U9U5"/>
<dbReference type="STRING" id="376427.SAMN04487954_10593"/>
<evidence type="ECO:0000256" key="8">
    <source>
        <dbReference type="PIRNR" id="PIRNR028784"/>
    </source>
</evidence>
<evidence type="ECO:0000313" key="10">
    <source>
        <dbReference type="EMBL" id="SDJ49760.1"/>
    </source>
</evidence>
<keyword evidence="8" id="KW-0050">Antiport</keyword>
<evidence type="ECO:0000256" key="1">
    <source>
        <dbReference type="ARBA" id="ARBA00004651"/>
    </source>
</evidence>
<accession>A0A1G8U9U5</accession>